<proteinExistence type="predicted"/>
<dbReference type="Proteomes" id="UP001596220">
    <property type="component" value="Unassembled WGS sequence"/>
</dbReference>
<dbReference type="SMART" id="SM00823">
    <property type="entry name" value="PKS_PP"/>
    <property type="match status" value="3"/>
</dbReference>
<comment type="pathway">
    <text evidence="2">Antibiotic biosynthesis.</text>
</comment>
<evidence type="ECO:0000256" key="2">
    <source>
        <dbReference type="ARBA" id="ARBA00004792"/>
    </source>
</evidence>
<dbReference type="PANTHER" id="PTHR43775">
    <property type="entry name" value="FATTY ACID SYNTHASE"/>
    <property type="match status" value="1"/>
</dbReference>
<dbReference type="InterPro" id="IPR049900">
    <property type="entry name" value="PKS_mFAS_DH"/>
</dbReference>
<dbReference type="Gene3D" id="3.40.50.1820">
    <property type="entry name" value="alpha/beta hydrolase"/>
    <property type="match status" value="1"/>
</dbReference>
<dbReference type="Pfam" id="PF00698">
    <property type="entry name" value="Acyl_transf_1"/>
    <property type="match status" value="3"/>
</dbReference>
<feature type="active site" description="Proton acceptor; for dehydratase activity" evidence="9">
    <location>
        <position position="961"/>
    </location>
</feature>
<keyword evidence="4" id="KW-0597">Phosphoprotein</keyword>
<dbReference type="SUPFAM" id="SSF53901">
    <property type="entry name" value="Thiolase-like"/>
    <property type="match status" value="3"/>
</dbReference>
<dbReference type="InterPro" id="IPR009081">
    <property type="entry name" value="PP-bd_ACP"/>
</dbReference>
<dbReference type="SUPFAM" id="SSF51735">
    <property type="entry name" value="NAD(P)-binding Rossmann-fold domains"/>
    <property type="match status" value="6"/>
</dbReference>
<dbReference type="InterPro" id="IPR036291">
    <property type="entry name" value="NAD(P)-bd_dom_sf"/>
</dbReference>
<sequence>MANEEKLLDYLKKVTADLHQTRQRLREAESDEQEPIAIVAMGCRYPGGVRSPEDLWRLVAEGGDAIGDFPTDRGWDTDALFDPDPDRSGSSYVHQGGFVHDVADFDAGFFGISPREALAMDPQQRIVLETAWETVERAGINPDALRGKPVGVYVGCGGQDYWDRLTDLPEAVEAYMSTGSTSAVISGRVSYALGLEGPSLTINTACSSALVAIHLAAQALRQRECSLALAGGVTVMSTPGAFVAFSRQRGLAPDGRCKPFSEDADGTGWGEGVGMVLLERLSDARRNGHEVLAVVRGSALNQDGASNGLTAPNGPSQQRVILQALANAGLSSTEVDLVEAHGTGTTLGDPIEAQALLATYGRERSADRPLWLGSIKSNIGHAQASAAVSGVIKAVMAIRHGVMPRSLHVGTPSTHVDWSSGHIELLTGTRPWPEVDRPRRAAVSAFGVSGTNGHIILEQAEPDAEPAAGAGWPEGAPVPWLVSGRTAAGLAAQEERLAGVLGAEVSGAGVLDVGVSGAGTSVVDVAAALATTRAPMEHRAVVLATDTADALAQLREHGAAVVRGVAGGGRSAFLFTGQGSQRVGMGRRLHAGFPVFGETFDQVCALMDVELGRSLKDIVFGDDQELLNQTGFSQPALFAFEVSLFRLLESWGVRPDFLAGHSIGEIAAAHVAGVFSLEDACKLVAARGRLMQALPSGGAMLAVQATEDEVRPFLTDQVGLAAVNGPTSVVLSGAAEPVEEVAARLEGRRMKRLAVSHAFHSPLMEPMLEEFRAVAAGISFHQPELAVVSTVTGALASAAELGSADYWVRHVRQAVRFHDGVEFLAAQGVSRFVEVGPDGVLTGMAQESVDSAVLVATQRRDRDEVTALVTALAQAHVAGEPIDWAAVFAGRATHRVELPTYAFQRERYWIESSSAVGDVSSAGLDATDHPLLGAAMTLANSDGVVFTGRLSLRSHPWLGDHRVGGSVFFPGTGFVELAARVGEDVGCGVVDELTLATPLVLPEQGAVQLQLVVGTPDATGVRPFEVYSRDEDGGVDAPWTTHATGRLAAGRPRAGFDLAQWPPAGAEALPLDGLYDRLTEGGLDYGPAFRGLRAAWRRGDELFAEVALPDAADAERFGLHPAALDAALHALGLSGLDEHRGLPFSWTGVTVHAAGAAALRVRLSPAGAGGVAVEVADPTGAPVASVESLVLRPTADQRPAAAGRSPLRVLGWKPVDTAGLDLPEVDWTEWDSLGGDSLAAGGDVPAVVVLPVEGGEDPGSVRTEVHRVLGVLQAWVSESRFAASRLVVVTGGAVGDDLTDLAGAAVWGLVRSAQAENPDLVTLLDVEGTDLARALSIAVASGEPQLACRGDSVTAARLATAADGAEPVGFGDGTVVVTGATGSIGRVLSRHLVVERGVRDLLLLSRRGTAAEGGAELVAELEAAGASVRLVACDAADRDALAPVLAGVDVSAVVHVAGVVDDGVITALDPARVDAVLRPKVDAAWNLHELTSGLSAFVVFSSMSGVLGAPGQANYAAANAYLDALAARRRTAGLPATSIAWGLWDVESAMTGTLDAGDKARMSRNGVLPLTVEEGMALFDAAVSADAAAVVAARLDLRALRALGDHAPLAFDGLVRRPAKRAAAATAAADTSELAGRLAGLSEEERHTEVLSLVRARVAAVLGHGSPDDVDPARAFQDLGFDSLTAVELRNGLNAATGLRLPATLVFDYPTPLVLVEHLLTELSGSAATAKAVVAAKRADDDPIAIVAMSCRYPGGVRSPEDLWQLLTEGRDAIGAFPVDRGWNVARLHDPESRRPDTTYVAEGGFLDDAALFDPGFFGISPREAVIMDPQQRLLLEASWEAFERGGIDPAALKGSPTGVFAGVMYHDYVTGHSSGGVVSGRVSYTFGFEGPAVSVDTACSSSLVAIHLAAQALRSGECSLALAGGVTVMATPETFVEFSRQRGLAPDGRCKPFADAADGTGWSEGVGVLVLERLSDARRNGHPVLALVKGSAVNQDGASNGLTAPNGPSQQRVIRQALANAGLAPSDVDAVEAHGTGTTLGDPIEAQALLATYGQDREEPLWLGSVKSNLGHTQAAAGVAGVIKMVLAMRNGVVPKTLHVDQPSSHVDWEAGNVSLLTEAVPWPEVGRPRRAGVSSFGISGTNSHVVLEQAPEHVERVEPVTVTATAPWVLSARTEGALPAQAARLLPLVENGVDPTDLAWSLATRRTALEHRAVVVGDDRDSLLAGLRALAAGAASPAVARGVAGNGKLAFLFTGQGSQRVGMGRELSDAFPVFGETFDQVCALMDVELGRSLKDIVFGDDQELLNQTGFSQPALFAFEVALFRLLESWGVRPDFLAGHSIGEIAAAHVAGVFSLEDACKLVAARGRLMQALPSGGAMLAVEATEEEIVPLLDDRVGLAAVNGPTAVVVSGAEDAVDGLAAKLEGRRTKRLAVSHAFHSPLMEPMLEEFRAVVAGISFYQPRVAIVSTLTGVLAEGDDLVSADYWVRHVRQAVRFHDGVRDLAGRGVSRFVEVGPDGVLTGMAQESVDSAVLVAAQRRDRAEVVAVTTAVGQAFAHGVPVDWTAFFAGRGGRRVDLPTYAFQHERFWMDDPAVVGEPVGAGMDATDHPLLGAAMTLADSEGVVFTGRLSLRTHPWLADHRVGDVVLFPGTGFVELAARAGAGVGCGVVEELTLSAPLVLPEHGSVQVQVTVATPDASGRRSVAVHSRDDAAGGEPWTGHATGVLAAGPVEGSALTEWPPAGAEPIALDGVYEGFAAAGLGYGPVFQGLQAAWQRGDEVFAEVVLPEHVEVDGFEVHPALFDAALHAIALAGDAGREAALPFAWSGVAVHATGASAVRVRVAPTGAGVRLDVADPAGTPVLTVGSLALRPVGTGQRAAVRRDPLYRVDWSPLDLPAADPVTWVEWDTVNGGVVPAVVVLPVEAGTDPAAVHGEAHRVLAVLQSWLAEDRFAASHLVVVTRGAVPVGGGGVPDLVGAAVWGLVRSAQAENPDLFLLVDLDEGTALDAALPVALASGEPQVAFRGGVAHAARLARTTGTDETDPGFGDGTVVVTGATGALGRVLSRHLVVERGVRDLLLLSRRGTAAEGGPELVAELEAAGASVRLVACDAADRDALAPVLAGVDVSAVVHVAGVLDDGVVTALTPERVDAVLRPKVDAAWNLHRLTSDLSAFVVFSSLSGVLGAPGQANYAAANAYLDALAAHRRAAGLPATSMAWGLWGLDDSAMTGTLDADDLARLSRGGVLPLTEREGLALFDAALAAGEALVVPAKLDPAGLREQGDALSPLLRGLAGPVRRTAAKAPVAGGLGDRLAALPEAEAREAVLDLVTGHIAAVLGHATSAAVDPGRAFQDLGFDSLTAVEFRNALSAAAGLRLPATLVFDHPTPVALAEHVHRELTGSRGEVVVAKAKAVDDDPVVIVGMACRYPGGVRSPEDLWRLVAEGNDAIGGFPVDRGWDVRRLYDPTRTRPDTSYVDQGGFLHDAAEFDAEFFGISPREAVLLDPQQRVLLETSWEAFERAGIDPASLRGSQTGVFAGTMYHDYITSHNAGSVVSGRVAYTFGLEGPAVTVDTACSSSLVALHLAAQALRSGECGLALVGGVTVMATPETFVEFSRQGGLSEDGRCKSFSDSANGTGWGEGVGVLVLERLSDARRNGHDVLAVVRGSAVNQDGASNGLTAPNGPSQQRVIRQALANAGLAPSDVDAVEAHGTGTTLGDPIEAQALLATYGQDRETPLWLGSIKSNMGHTQAAAGVAGIIKMVMSMRHGVIPKTLHVDEPSSHVDWAEGNVSLLTESVPWPERGRPRRAGVSSFGISGTNAHTIIEQAPVAPAVAGRESDEPVALLVSARSAEGLRAQAERMASFLLDGTHDVVDVARATALHRSALEHRAAVVGRDREELVAGLRALVDDATGSVRGRVTPGKLAFLFTGQGSQRVGMGRDLSTTYPVFGETFDQVCALMDVELGRSLKDIVFGDDQELLNQTGFSQPALFAFEVALFRLLESWGVRPDFLAGHSIGEIAAAHVAGVFSLEDACKLVAARGRLMQALPSGGAMLAVEATEEEIVLLLNDRVGLAAVNGPTAVVVSGAEDAVAELSARLKGRRVKRLAVSHAFHSPLMEPMLEEFRAVVAGISFYQPRVAIVSTLTGVLAEGDDLVSADYWVRHVRQAVRFHDGVRDLAGRGVSRFVEVGPDGVLTGMAQDATAATLVAAQRKDRDEASTAALAVARLHVTGADVDWAAFFAGRGAGRVDLPTYAFQRRRYWMDGSTEAGDVASTGLRAAEHPLLVATTTLPDTDGLIVTGLLSRHTHPWLVDHDLGGVVVFPGAGLVELALQAGARAGCGELEELTIHTPLLLPEDGGVSVQVSVSGPSSGNTRTVAVYAREQDADDDAPWTRHAAGVVVPGDGGSGVELTQWPPAGAEELEFDDLYEQMADAGLNYGPVFQGLRRAWRRDGELFAEIVLPEDAAADALRFGVHPAALDAAVQAIGLDRGADEPPAVPFGWNGVTLHAAGAPGLRVRITRAGRDEASLDLADPTGRPVATVRSLTLRPFAGQPARRADSLFRPEWVPVAAPTAPVTGRWALVGDDDLGVGTVLKAAGYAVEAHADLTALGETLVDGAPEVVLVQVAPTGSLDAATVRTAAHRVLAALQSWLAEERYGAARLVVLTRGAQDGDDPASAAVWGLVRSAQSENPDRVVLVDLDGQDESAQVLAAVVAGGEPQVVVRGGQVRAARLARVVAGDERPGSAFGPEGRVLVTGATGALGGLVARHLVTGHGVRDLLLVSRRGAAAAGGAELVAELTGLGARVELAACDVADRDALAALLAEHPVTAVVHTAGVLDDGVLASLTPERVDAVLRPKVDAVLNLHELTAGDPDLTAFVVFSSAAGLLGGAGQANYAAANAFLDALAAHRQARGLPAQSLAWGLWAAEDSAMTGGLGESGRGRMARGGVRPLPAAEGLALFDAACALPDAVLAPVKLDLKGAVVGQVPPILNGLVPAARVSTAATATDDPAALRRRLAGLDDAGQDEELRQLVRATAAGVLGYDGAGAVEADRAFVELGLDSLTAVELRNALNGVTGLRLATTAVFDHDTSERLAAHLRAELAAVPAEGAPAPRAEAERDTIGALFRQAVRSGRPAQGLALITAAADVLESFTTAAEAGEIPPAVTLSRGPGAPTLVCFASPMALGGPQQYARLAARFRDELDVVVLPTPGFDRAGSLPATAAAAVDYFAEAIRPIAEQGPYAVAGYSSGGLFAHAAAGLLERRGLGPVGVALLDTYPTTGATTTRFFTHMLDALLARESEFGEFSGARLAAMGRYSKLLTECPVEDLAAPVLFVRPQESIEGEEGDGTWRAVWSGAHELVEVPGDHFTMMESTAESTAAAVRAWLTGL</sequence>
<dbReference type="SUPFAM" id="SSF47336">
    <property type="entry name" value="ACP-like"/>
    <property type="match status" value="3"/>
</dbReference>
<dbReference type="Pfam" id="PF22953">
    <property type="entry name" value="SpnB_Rossmann"/>
    <property type="match status" value="3"/>
</dbReference>
<evidence type="ECO:0000256" key="6">
    <source>
        <dbReference type="ARBA" id="ARBA00023194"/>
    </source>
</evidence>
<feature type="domain" description="Ketosynthase family 3 (KS3)" evidence="11">
    <location>
        <begin position="1741"/>
        <end position="2151"/>
    </location>
</feature>
<dbReference type="Pfam" id="PF08659">
    <property type="entry name" value="KR"/>
    <property type="match status" value="3"/>
</dbReference>
<dbReference type="InterPro" id="IPR049552">
    <property type="entry name" value="PKS_DH_N"/>
</dbReference>
<dbReference type="InterPro" id="IPR036736">
    <property type="entry name" value="ACP-like_sf"/>
</dbReference>
<accession>A0ABW1PCU3</accession>
<dbReference type="SMART" id="SM01294">
    <property type="entry name" value="PKS_PP_betabranch"/>
    <property type="match status" value="3"/>
</dbReference>
<evidence type="ECO:0000313" key="14">
    <source>
        <dbReference type="Proteomes" id="UP001596220"/>
    </source>
</evidence>
<dbReference type="InterPro" id="IPR042104">
    <property type="entry name" value="PKS_dehydratase_sf"/>
</dbReference>
<feature type="domain" description="PKS/mFAS DH" evidence="12">
    <location>
        <begin position="929"/>
        <end position="1200"/>
    </location>
</feature>
<dbReference type="Pfam" id="PF16197">
    <property type="entry name" value="KAsynt_C_assoc"/>
    <property type="match status" value="3"/>
</dbReference>
<name>A0ABW1PCU3_9PSEU</name>
<protein>
    <submittedName>
        <fullName evidence="13">SDR family NAD(P)-dependent oxidoreductase</fullName>
    </submittedName>
</protein>
<dbReference type="SUPFAM" id="SSF52151">
    <property type="entry name" value="FabD/lysophospholipase-like"/>
    <property type="match status" value="3"/>
</dbReference>
<dbReference type="Pfam" id="PF00109">
    <property type="entry name" value="ketoacyl-synt"/>
    <property type="match status" value="3"/>
</dbReference>
<feature type="region of interest" description="N-terminal hotdog fold" evidence="9">
    <location>
        <begin position="2609"/>
        <end position="2733"/>
    </location>
</feature>
<dbReference type="PROSITE" id="PS50075">
    <property type="entry name" value="CARRIER"/>
    <property type="match status" value="3"/>
</dbReference>
<feature type="active site" description="Proton acceptor; for dehydratase activity" evidence="9">
    <location>
        <position position="4310"/>
    </location>
</feature>
<gene>
    <name evidence="13" type="ORF">ACFP3R_29265</name>
</gene>
<feature type="domain" description="PKS/mFAS DH" evidence="12">
    <location>
        <begin position="4278"/>
        <end position="4552"/>
    </location>
</feature>
<dbReference type="InterPro" id="IPR020807">
    <property type="entry name" value="PKS_DH"/>
</dbReference>
<keyword evidence="14" id="KW-1185">Reference proteome</keyword>
<dbReference type="Pfam" id="PF00550">
    <property type="entry name" value="PP-binding"/>
    <property type="match status" value="3"/>
</dbReference>
<dbReference type="SUPFAM" id="SSF55048">
    <property type="entry name" value="Probable ACP-binding domain of malonyl-CoA ACP transacylase"/>
    <property type="match status" value="3"/>
</dbReference>
<dbReference type="SUPFAM" id="SSF53474">
    <property type="entry name" value="alpha/beta-Hydrolases"/>
    <property type="match status" value="1"/>
</dbReference>
<dbReference type="Pfam" id="PF21089">
    <property type="entry name" value="PKS_DH_N"/>
    <property type="match status" value="3"/>
</dbReference>
<keyword evidence="8" id="KW-0012">Acyltransferase</keyword>
<dbReference type="InterPro" id="IPR014043">
    <property type="entry name" value="Acyl_transferase_dom"/>
</dbReference>
<evidence type="ECO:0000256" key="5">
    <source>
        <dbReference type="ARBA" id="ARBA00022679"/>
    </source>
</evidence>
<comment type="cofactor">
    <cofactor evidence="1">
        <name>pantetheine 4'-phosphate</name>
        <dbReference type="ChEBI" id="CHEBI:47942"/>
    </cofactor>
</comment>
<dbReference type="PROSITE" id="PS00606">
    <property type="entry name" value="KS3_1"/>
    <property type="match status" value="3"/>
</dbReference>
<feature type="domain" description="PKS/mFAS DH" evidence="12">
    <location>
        <begin position="2609"/>
        <end position="2878"/>
    </location>
</feature>
<evidence type="ECO:0000256" key="9">
    <source>
        <dbReference type="PROSITE-ProRule" id="PRU01363"/>
    </source>
</evidence>
<dbReference type="PROSITE" id="PS52019">
    <property type="entry name" value="PKS_MFAS_DH"/>
    <property type="match status" value="3"/>
</dbReference>
<dbReference type="Pfam" id="PF08990">
    <property type="entry name" value="Docking"/>
    <property type="match status" value="1"/>
</dbReference>
<dbReference type="Gene3D" id="3.40.47.10">
    <property type="match status" value="3"/>
</dbReference>
<dbReference type="Pfam" id="PF00975">
    <property type="entry name" value="Thioesterase"/>
    <property type="match status" value="1"/>
</dbReference>
<feature type="domain" description="Carrier" evidence="10">
    <location>
        <begin position="3321"/>
        <end position="3396"/>
    </location>
</feature>
<feature type="active site" description="Proton donor; for dehydratase activity" evidence="9">
    <location>
        <position position="1125"/>
    </location>
</feature>
<dbReference type="InterPro" id="IPR014031">
    <property type="entry name" value="Ketoacyl_synth_C"/>
</dbReference>
<dbReference type="CDD" id="cd08956">
    <property type="entry name" value="KR_3_FAS_SDR_x"/>
    <property type="match status" value="3"/>
</dbReference>
<keyword evidence="3" id="KW-0596">Phosphopantetheine</keyword>
<dbReference type="InterPro" id="IPR049551">
    <property type="entry name" value="PKS_DH_C"/>
</dbReference>
<evidence type="ECO:0000259" key="12">
    <source>
        <dbReference type="PROSITE" id="PS52019"/>
    </source>
</evidence>
<feature type="active site" description="Proton donor; for dehydratase activity" evidence="9">
    <location>
        <position position="2803"/>
    </location>
</feature>
<feature type="domain" description="Carrier" evidence="10">
    <location>
        <begin position="5023"/>
        <end position="5098"/>
    </location>
</feature>
<feature type="region of interest" description="C-terminal hotdog fold" evidence="9">
    <location>
        <begin position="1066"/>
        <end position="1200"/>
    </location>
</feature>
<dbReference type="InterPro" id="IPR016035">
    <property type="entry name" value="Acyl_Trfase/lysoPLipase"/>
</dbReference>
<dbReference type="SMART" id="SM00822">
    <property type="entry name" value="PKS_KR"/>
    <property type="match status" value="3"/>
</dbReference>
<feature type="region of interest" description="N-terminal hotdog fold" evidence="9">
    <location>
        <begin position="929"/>
        <end position="1054"/>
    </location>
</feature>
<dbReference type="Gene3D" id="3.40.50.720">
    <property type="entry name" value="NAD(P)-binding Rossmann-like Domain"/>
    <property type="match status" value="3"/>
</dbReference>
<dbReference type="Pfam" id="PF14765">
    <property type="entry name" value="PS-DH"/>
    <property type="match status" value="3"/>
</dbReference>
<dbReference type="PROSITE" id="PS52004">
    <property type="entry name" value="KS3_2"/>
    <property type="match status" value="3"/>
</dbReference>
<evidence type="ECO:0000313" key="13">
    <source>
        <dbReference type="EMBL" id="MFC6093381.1"/>
    </source>
</evidence>
<feature type="region of interest" description="C-terminal hotdog fold" evidence="9">
    <location>
        <begin position="2744"/>
        <end position="2878"/>
    </location>
</feature>
<dbReference type="InterPro" id="IPR055123">
    <property type="entry name" value="SpnB-like_Rossmann"/>
</dbReference>
<feature type="domain" description="Carrier" evidence="10">
    <location>
        <begin position="1648"/>
        <end position="1723"/>
    </location>
</feature>
<dbReference type="InterPro" id="IPR050091">
    <property type="entry name" value="PKS_NRPS_Biosynth_Enz"/>
</dbReference>
<dbReference type="InterPro" id="IPR015083">
    <property type="entry name" value="NorB/c/GfsB-D-like_docking"/>
</dbReference>
<feature type="active site" description="Proton donor; for dehydratase activity" evidence="9">
    <location>
        <position position="4476"/>
    </location>
</feature>
<organism evidence="13 14">
    <name type="scientific">Saccharothrix lopnurensis</name>
    <dbReference type="NCBI Taxonomy" id="1670621"/>
    <lineage>
        <taxon>Bacteria</taxon>
        <taxon>Bacillati</taxon>
        <taxon>Actinomycetota</taxon>
        <taxon>Actinomycetes</taxon>
        <taxon>Pseudonocardiales</taxon>
        <taxon>Pseudonocardiaceae</taxon>
        <taxon>Saccharothrix</taxon>
    </lineage>
</organism>
<dbReference type="InterPro" id="IPR006162">
    <property type="entry name" value="Ppantetheine_attach_site"/>
</dbReference>
<dbReference type="SMART" id="SM00824">
    <property type="entry name" value="PKS_TE"/>
    <property type="match status" value="1"/>
</dbReference>
<dbReference type="InterPro" id="IPR020841">
    <property type="entry name" value="PKS_Beta-ketoAc_synthase_dom"/>
</dbReference>
<evidence type="ECO:0000256" key="1">
    <source>
        <dbReference type="ARBA" id="ARBA00001957"/>
    </source>
</evidence>
<dbReference type="SMART" id="SM00826">
    <property type="entry name" value="PKS_DH"/>
    <property type="match status" value="3"/>
</dbReference>
<dbReference type="SMART" id="SM00825">
    <property type="entry name" value="PKS_KS"/>
    <property type="match status" value="3"/>
</dbReference>
<dbReference type="InterPro" id="IPR001227">
    <property type="entry name" value="Ac_transferase_dom_sf"/>
</dbReference>
<dbReference type="RefSeq" id="WP_380640533.1">
    <property type="nucleotide sequence ID" value="NZ_JBHSQO010000042.1"/>
</dbReference>
<evidence type="ECO:0000256" key="7">
    <source>
        <dbReference type="ARBA" id="ARBA00023268"/>
    </source>
</evidence>
<feature type="active site" description="Proton acceptor; for dehydratase activity" evidence="9">
    <location>
        <position position="2641"/>
    </location>
</feature>
<dbReference type="Gene3D" id="3.40.366.10">
    <property type="entry name" value="Malonyl-Coenzyme A Acyl Carrier Protein, domain 2"/>
    <property type="match status" value="3"/>
</dbReference>
<evidence type="ECO:0000259" key="11">
    <source>
        <dbReference type="PROSITE" id="PS52004"/>
    </source>
</evidence>
<dbReference type="Gene3D" id="3.30.70.3290">
    <property type="match status" value="3"/>
</dbReference>
<dbReference type="InterPro" id="IPR029058">
    <property type="entry name" value="AB_hydrolase_fold"/>
</dbReference>
<dbReference type="Pfam" id="PF02801">
    <property type="entry name" value="Ketoacyl-synt_C"/>
    <property type="match status" value="3"/>
</dbReference>
<feature type="region of interest" description="N-terminal hotdog fold" evidence="9">
    <location>
        <begin position="4278"/>
        <end position="4403"/>
    </location>
</feature>
<dbReference type="EMBL" id="JBHSQO010000042">
    <property type="protein sequence ID" value="MFC6093381.1"/>
    <property type="molecule type" value="Genomic_DNA"/>
</dbReference>
<dbReference type="InterPro" id="IPR020802">
    <property type="entry name" value="TesA-like"/>
</dbReference>
<dbReference type="InterPro" id="IPR016039">
    <property type="entry name" value="Thiolase-like"/>
</dbReference>
<evidence type="ECO:0000259" key="10">
    <source>
        <dbReference type="PROSITE" id="PS50075"/>
    </source>
</evidence>
<keyword evidence="7" id="KW-0511">Multifunctional enzyme</keyword>
<evidence type="ECO:0000256" key="4">
    <source>
        <dbReference type="ARBA" id="ARBA00022553"/>
    </source>
</evidence>
<feature type="domain" description="Ketosynthase family 3 (KS3)" evidence="11">
    <location>
        <begin position="3413"/>
        <end position="3823"/>
    </location>
</feature>
<dbReference type="InterPro" id="IPR020806">
    <property type="entry name" value="PKS_PP-bd"/>
</dbReference>
<dbReference type="Gene3D" id="1.10.1200.10">
    <property type="entry name" value="ACP-like"/>
    <property type="match status" value="3"/>
</dbReference>
<dbReference type="InterPro" id="IPR013968">
    <property type="entry name" value="PKS_KR"/>
</dbReference>
<dbReference type="InterPro" id="IPR014030">
    <property type="entry name" value="Ketoacyl_synth_N"/>
</dbReference>
<dbReference type="InterPro" id="IPR032821">
    <property type="entry name" value="PKS_assoc"/>
</dbReference>
<dbReference type="PROSITE" id="PS00012">
    <property type="entry name" value="PHOSPHOPANTETHEINE"/>
    <property type="match status" value="2"/>
</dbReference>
<dbReference type="InterPro" id="IPR057326">
    <property type="entry name" value="KR_dom"/>
</dbReference>
<comment type="caution">
    <text evidence="13">The sequence shown here is derived from an EMBL/GenBank/DDBJ whole genome shotgun (WGS) entry which is preliminary data.</text>
</comment>
<evidence type="ECO:0000256" key="3">
    <source>
        <dbReference type="ARBA" id="ARBA00022450"/>
    </source>
</evidence>
<dbReference type="InterPro" id="IPR018201">
    <property type="entry name" value="Ketoacyl_synth_AS"/>
</dbReference>
<dbReference type="InterPro" id="IPR001031">
    <property type="entry name" value="Thioesterase"/>
</dbReference>
<reference evidence="14" key="1">
    <citation type="journal article" date="2019" name="Int. J. Syst. Evol. Microbiol.">
        <title>The Global Catalogue of Microorganisms (GCM) 10K type strain sequencing project: providing services to taxonomists for standard genome sequencing and annotation.</title>
        <authorList>
            <consortium name="The Broad Institute Genomics Platform"/>
            <consortium name="The Broad Institute Genome Sequencing Center for Infectious Disease"/>
            <person name="Wu L."/>
            <person name="Ma J."/>
        </authorList>
    </citation>
    <scope>NUCLEOTIDE SEQUENCE [LARGE SCALE GENOMIC DNA]</scope>
    <source>
        <strain evidence="14">CGMCC 4.7246</strain>
    </source>
</reference>
<dbReference type="Gene3D" id="3.10.129.110">
    <property type="entry name" value="Polyketide synthase dehydratase"/>
    <property type="match status" value="3"/>
</dbReference>
<feature type="domain" description="Ketosynthase family 3 (KS3)" evidence="11">
    <location>
        <begin position="33"/>
        <end position="459"/>
    </location>
</feature>
<dbReference type="CDD" id="cd00833">
    <property type="entry name" value="PKS"/>
    <property type="match status" value="3"/>
</dbReference>
<dbReference type="SMART" id="SM00827">
    <property type="entry name" value="PKS_AT"/>
    <property type="match status" value="3"/>
</dbReference>
<dbReference type="PANTHER" id="PTHR43775:SF51">
    <property type="entry name" value="INACTIVE PHENOLPHTHIOCEROL SYNTHESIS POLYKETIDE SYNTHASE TYPE I PKS1-RELATED"/>
    <property type="match status" value="1"/>
</dbReference>
<feature type="region of interest" description="C-terminal hotdog fold" evidence="9">
    <location>
        <begin position="4415"/>
        <end position="4552"/>
    </location>
</feature>
<keyword evidence="6" id="KW-0045">Antibiotic biosynthesis</keyword>
<evidence type="ECO:0000256" key="8">
    <source>
        <dbReference type="ARBA" id="ARBA00023315"/>
    </source>
</evidence>
<dbReference type="InterPro" id="IPR016036">
    <property type="entry name" value="Malonyl_transacylase_ACP-bd"/>
</dbReference>
<keyword evidence="5" id="KW-0808">Transferase</keyword>